<sequence>MSNAYPSTELHRLLSNPRYEVLPTPSIEEQIRAHIPTGLTVTVTASPAKPIDTTIELATTLAAAGYDAVPHLAARMIGGRGQLSEIVERLTAAGVSKVFVPAGDAKEPAGEYVQSLDLLRDLDFLGRPFEQVAITGYPESHPSIDDDVTIQSMWDKRTYATHIISNMTFDDARLATWVERIRRRGIALPLYVGVPGPVERTKLLGMATKIGVGESMRFLKKQKSIFARIAAPGFGTDSFVHRVAALAANDALGIAGLHLFTFNQVEATENWRQRLLRA</sequence>
<evidence type="ECO:0000256" key="3">
    <source>
        <dbReference type="ARBA" id="ARBA00006743"/>
    </source>
</evidence>
<dbReference type="Proteomes" id="UP000035721">
    <property type="component" value="Unassembled WGS sequence"/>
</dbReference>
<evidence type="ECO:0000256" key="4">
    <source>
        <dbReference type="ARBA" id="ARBA00022630"/>
    </source>
</evidence>
<dbReference type="GO" id="GO:0009086">
    <property type="term" value="P:methionine biosynthetic process"/>
    <property type="evidence" value="ECO:0007669"/>
    <property type="project" value="TreeGrafter"/>
</dbReference>
<dbReference type="Gene3D" id="3.20.20.220">
    <property type="match status" value="1"/>
</dbReference>
<evidence type="ECO:0000313" key="9">
    <source>
        <dbReference type="EMBL" id="CCH79489.1"/>
    </source>
</evidence>
<comment type="pathway">
    <text evidence="2 8">One-carbon metabolism; tetrahydrofolate interconversion.</text>
</comment>
<protein>
    <recommendedName>
        <fullName evidence="8">Methylenetetrahydrofolate reductase</fullName>
    </recommendedName>
</protein>
<dbReference type="GO" id="GO:0035999">
    <property type="term" value="P:tetrahydrofolate interconversion"/>
    <property type="evidence" value="ECO:0007669"/>
    <property type="project" value="UniProtKB-UniPathway"/>
</dbReference>
<comment type="caution">
    <text evidence="9">The sequence shown here is derived from an EMBL/GenBank/DDBJ whole genome shotgun (WGS) entry which is preliminary data.</text>
</comment>
<evidence type="ECO:0000256" key="1">
    <source>
        <dbReference type="ARBA" id="ARBA00001974"/>
    </source>
</evidence>
<evidence type="ECO:0000256" key="2">
    <source>
        <dbReference type="ARBA" id="ARBA00004777"/>
    </source>
</evidence>
<dbReference type="RefSeq" id="WP_048551379.1">
    <property type="nucleotide sequence ID" value="NZ_HF570958.1"/>
</dbReference>
<keyword evidence="10" id="KW-1185">Reference proteome</keyword>
<dbReference type="SUPFAM" id="SSF51730">
    <property type="entry name" value="FAD-linked oxidoreductase"/>
    <property type="match status" value="1"/>
</dbReference>
<organism evidence="9 10">
    <name type="scientific">Nostocoides japonicum T1-X7</name>
    <dbReference type="NCBI Taxonomy" id="1194083"/>
    <lineage>
        <taxon>Bacteria</taxon>
        <taxon>Bacillati</taxon>
        <taxon>Actinomycetota</taxon>
        <taxon>Actinomycetes</taxon>
        <taxon>Micrococcales</taxon>
        <taxon>Intrasporangiaceae</taxon>
        <taxon>Nostocoides</taxon>
    </lineage>
</organism>
<keyword evidence="6 8" id="KW-0560">Oxidoreductase</keyword>
<gene>
    <name evidence="9" type="ORF">BN12_440033</name>
</gene>
<dbReference type="AlphaFoldDB" id="A0A077M5P2"/>
<evidence type="ECO:0000256" key="8">
    <source>
        <dbReference type="RuleBase" id="RU003862"/>
    </source>
</evidence>
<keyword evidence="4 8" id="KW-0285">Flavoprotein</keyword>
<evidence type="ECO:0000256" key="5">
    <source>
        <dbReference type="ARBA" id="ARBA00022827"/>
    </source>
</evidence>
<dbReference type="STRING" id="1194083.BN12_440033"/>
<dbReference type="PANTHER" id="PTHR45754:SF3">
    <property type="entry name" value="METHYLENETETRAHYDROFOLATE REDUCTASE (NADPH)"/>
    <property type="match status" value="1"/>
</dbReference>
<dbReference type="GO" id="GO:0071949">
    <property type="term" value="F:FAD binding"/>
    <property type="evidence" value="ECO:0007669"/>
    <property type="project" value="TreeGrafter"/>
</dbReference>
<dbReference type="Pfam" id="PF02219">
    <property type="entry name" value="MTHFR"/>
    <property type="match status" value="1"/>
</dbReference>
<dbReference type="GO" id="GO:0106312">
    <property type="term" value="F:methylenetetrahydrofolate reductase (NADH) activity"/>
    <property type="evidence" value="ECO:0007669"/>
    <property type="project" value="UniProtKB-EC"/>
</dbReference>
<proteinExistence type="inferred from homology"/>
<reference evidence="9 10" key="1">
    <citation type="journal article" date="2013" name="ISME J.">
        <title>A metabolic model for members of the genus Tetrasphaera involved in enhanced biological phosphorus removal.</title>
        <authorList>
            <person name="Kristiansen R."/>
            <person name="Nguyen H.T.T."/>
            <person name="Saunders A.M."/>
            <person name="Nielsen J.L."/>
            <person name="Wimmer R."/>
            <person name="Le V.Q."/>
            <person name="McIlroy S.J."/>
            <person name="Petrovski S."/>
            <person name="Seviour R.J."/>
            <person name="Calteau A."/>
            <person name="Nielsen K.L."/>
            <person name="Nielsen P.H."/>
        </authorList>
    </citation>
    <scope>NUCLEOTIDE SEQUENCE [LARGE SCALE GENOMIC DNA]</scope>
    <source>
        <strain evidence="9 10">T1-X7</strain>
    </source>
</reference>
<evidence type="ECO:0000256" key="7">
    <source>
        <dbReference type="ARBA" id="ARBA00048628"/>
    </source>
</evidence>
<comment type="catalytic activity">
    <reaction evidence="7">
        <text>(6S)-5-methyl-5,6,7,8-tetrahydrofolate + NAD(+) = (6R)-5,10-methylene-5,6,7,8-tetrahydrofolate + NADH + H(+)</text>
        <dbReference type="Rhea" id="RHEA:19821"/>
        <dbReference type="ChEBI" id="CHEBI:15378"/>
        <dbReference type="ChEBI" id="CHEBI:15636"/>
        <dbReference type="ChEBI" id="CHEBI:18608"/>
        <dbReference type="ChEBI" id="CHEBI:57540"/>
        <dbReference type="ChEBI" id="CHEBI:57945"/>
        <dbReference type="EC" id="1.5.1.54"/>
    </reaction>
    <physiologicalReaction direction="right-to-left" evidence="7">
        <dbReference type="Rhea" id="RHEA:19823"/>
    </physiologicalReaction>
</comment>
<comment type="cofactor">
    <cofactor evidence="1 8">
        <name>FAD</name>
        <dbReference type="ChEBI" id="CHEBI:57692"/>
    </cofactor>
</comment>
<dbReference type="PANTHER" id="PTHR45754">
    <property type="entry name" value="METHYLENETETRAHYDROFOLATE REDUCTASE"/>
    <property type="match status" value="1"/>
</dbReference>
<dbReference type="GO" id="GO:0005829">
    <property type="term" value="C:cytosol"/>
    <property type="evidence" value="ECO:0007669"/>
    <property type="project" value="TreeGrafter"/>
</dbReference>
<dbReference type="InterPro" id="IPR029041">
    <property type="entry name" value="FAD-linked_oxidoreductase-like"/>
</dbReference>
<keyword evidence="5 8" id="KW-0274">FAD</keyword>
<name>A0A077M5P2_9MICO</name>
<evidence type="ECO:0000256" key="6">
    <source>
        <dbReference type="ARBA" id="ARBA00023002"/>
    </source>
</evidence>
<dbReference type="OrthoDB" id="9812555at2"/>
<accession>A0A077M5P2</accession>
<dbReference type="EMBL" id="CAJB01000375">
    <property type="protein sequence ID" value="CCH79489.1"/>
    <property type="molecule type" value="Genomic_DNA"/>
</dbReference>
<dbReference type="InterPro" id="IPR003171">
    <property type="entry name" value="Mehydrof_redctse-like"/>
</dbReference>
<comment type="similarity">
    <text evidence="3 8">Belongs to the methylenetetrahydrofolate reductase family.</text>
</comment>
<dbReference type="UniPathway" id="UPA00193"/>
<evidence type="ECO:0000313" key="10">
    <source>
        <dbReference type="Proteomes" id="UP000035721"/>
    </source>
</evidence>